<dbReference type="InterPro" id="IPR036505">
    <property type="entry name" value="Amidase/PGRP_sf"/>
</dbReference>
<dbReference type="RefSeq" id="WP_204823807.1">
    <property type="nucleotide sequence ID" value="NZ_JBHUGF010000010.1"/>
</dbReference>
<dbReference type="CDD" id="cd06583">
    <property type="entry name" value="PGRP"/>
    <property type="match status" value="1"/>
</dbReference>
<comment type="caution">
    <text evidence="2">The sequence shown here is derived from an EMBL/GenBank/DDBJ whole genome shotgun (WGS) entry which is preliminary data.</text>
</comment>
<dbReference type="EMBL" id="JBHUGF010000010">
    <property type="protein sequence ID" value="MFD1990108.1"/>
    <property type="molecule type" value="Genomic_DNA"/>
</dbReference>
<organism evidence="2 3">
    <name type="scientific">Paenibacillus nicotianae</name>
    <dbReference type="NCBI Taxonomy" id="1526551"/>
    <lineage>
        <taxon>Bacteria</taxon>
        <taxon>Bacillati</taxon>
        <taxon>Bacillota</taxon>
        <taxon>Bacilli</taxon>
        <taxon>Bacillales</taxon>
        <taxon>Paenibacillaceae</taxon>
        <taxon>Paenibacillus</taxon>
    </lineage>
</organism>
<gene>
    <name evidence="2" type="ORF">ACFSGI_09070</name>
</gene>
<dbReference type="Proteomes" id="UP001597403">
    <property type="component" value="Unassembled WGS sequence"/>
</dbReference>
<keyword evidence="3" id="KW-1185">Reference proteome</keyword>
<evidence type="ECO:0000313" key="3">
    <source>
        <dbReference type="Proteomes" id="UP001597403"/>
    </source>
</evidence>
<accession>A0ABW4URR5</accession>
<dbReference type="InterPro" id="IPR002502">
    <property type="entry name" value="Amidase_domain"/>
</dbReference>
<evidence type="ECO:0000313" key="2">
    <source>
        <dbReference type="EMBL" id="MFD1990108.1"/>
    </source>
</evidence>
<feature type="domain" description="N-acetylmuramoyl-L-alanine amidase" evidence="1">
    <location>
        <begin position="26"/>
        <end position="174"/>
    </location>
</feature>
<protein>
    <submittedName>
        <fullName evidence="2">Peptidoglycan recognition family protein</fullName>
    </submittedName>
</protein>
<evidence type="ECO:0000259" key="1">
    <source>
        <dbReference type="Pfam" id="PF01510"/>
    </source>
</evidence>
<dbReference type="SUPFAM" id="SSF55846">
    <property type="entry name" value="N-acetylmuramoyl-L-alanine amidase-like"/>
    <property type="match status" value="1"/>
</dbReference>
<dbReference type="Pfam" id="PF01510">
    <property type="entry name" value="Amidase_2"/>
    <property type="match status" value="1"/>
</dbReference>
<proteinExistence type="predicted"/>
<dbReference type="Gene3D" id="3.40.80.10">
    <property type="entry name" value="Peptidoglycan recognition protein-like"/>
    <property type="match status" value="1"/>
</dbReference>
<sequence length="295" mass="32769">MKANSHFILLTRDEFRPWLQQQDIKRSITRLQVHHTWSPAYKDCQPGEEFKRLEAMRSFHMNTNGWRAIGQNITTFPNGLIGISLERNLNEVPAGIAGANSGALCIENIGNFDKGGDTLTVEQRDTIVHLYAALAEKLKLTIDTSHIVYHAWYTPSGQRLSDYTPGKSSKTCPGTNFFGYGNTVTDAMKSFIPAVQAEYNRLTKGIISKEEQPMTAAEKKEFDELKETVKNQAATIEKLAKKVNITGDQKPPTWAEPAIIAAKKAGIIKESDDKSQIFFEVLQTLLNAGLIGGAK</sequence>
<name>A0ABW4URR5_9BACL</name>
<reference evidence="3" key="1">
    <citation type="journal article" date="2019" name="Int. J. Syst. Evol. Microbiol.">
        <title>The Global Catalogue of Microorganisms (GCM) 10K type strain sequencing project: providing services to taxonomists for standard genome sequencing and annotation.</title>
        <authorList>
            <consortium name="The Broad Institute Genomics Platform"/>
            <consortium name="The Broad Institute Genome Sequencing Center for Infectious Disease"/>
            <person name="Wu L."/>
            <person name="Ma J."/>
        </authorList>
    </citation>
    <scope>NUCLEOTIDE SEQUENCE [LARGE SCALE GENOMIC DNA]</scope>
    <source>
        <strain evidence="3">CGMCC 1.15067</strain>
    </source>
</reference>